<reference evidence="1 2" key="1">
    <citation type="submission" date="2019-08" db="EMBL/GenBank/DDBJ databases">
        <title>Complete genome sequence of Candidatus Uab amorphum.</title>
        <authorList>
            <person name="Shiratori T."/>
            <person name="Suzuki S."/>
            <person name="Kakizawa Y."/>
            <person name="Ishida K."/>
        </authorList>
    </citation>
    <scope>NUCLEOTIDE SEQUENCE [LARGE SCALE GENOMIC DNA]</scope>
    <source>
        <strain evidence="1 2">SRT547</strain>
    </source>
</reference>
<dbReference type="AlphaFoldDB" id="A0A5S9IIJ6"/>
<dbReference type="InterPro" id="IPR027417">
    <property type="entry name" value="P-loop_NTPase"/>
</dbReference>
<gene>
    <name evidence="1" type="ORF">UABAM_00832</name>
</gene>
<keyword evidence="2" id="KW-1185">Reference proteome</keyword>
<dbReference type="RefSeq" id="WP_151966729.1">
    <property type="nucleotide sequence ID" value="NZ_AP019860.1"/>
</dbReference>
<dbReference type="SUPFAM" id="SSF52540">
    <property type="entry name" value="P-loop containing nucleoside triphosphate hydrolases"/>
    <property type="match status" value="1"/>
</dbReference>
<dbReference type="Pfam" id="PF21448">
    <property type="entry name" value="DNMK"/>
    <property type="match status" value="1"/>
</dbReference>
<dbReference type="Gene3D" id="3.40.50.300">
    <property type="entry name" value="P-loop containing nucleotide triphosphate hydrolases"/>
    <property type="match status" value="1"/>
</dbReference>
<name>A0A5S9IIJ6_UABAM</name>
<protein>
    <recommendedName>
        <fullName evidence="3">Dephospho-CoA kinase</fullName>
    </recommendedName>
</protein>
<sequence>MAKYVIGITGEKGKGKTSFVHVLTYLLSINGYAATVLNFADYIKKIARECFGKDIGRIHGKLSEEERQLLCSIGDALRGIDTNCLINVVCRQIDHNDGFVIIGDVRLKREADIVHDYDGILVKIGSSVHNRNENYLQNHITEQEIANIQADFLVINEGTFSDLIEEAKKVLSHFIPDHNWKS</sequence>
<dbReference type="Proteomes" id="UP000326354">
    <property type="component" value="Chromosome"/>
</dbReference>
<evidence type="ECO:0000313" key="2">
    <source>
        <dbReference type="Proteomes" id="UP000326354"/>
    </source>
</evidence>
<evidence type="ECO:0000313" key="1">
    <source>
        <dbReference type="EMBL" id="BBM82489.1"/>
    </source>
</evidence>
<accession>A0A5S9IIJ6</accession>
<dbReference type="InterPro" id="IPR048444">
    <property type="entry name" value="DNMK"/>
</dbReference>
<organism evidence="1 2">
    <name type="scientific">Uabimicrobium amorphum</name>
    <dbReference type="NCBI Taxonomy" id="2596890"/>
    <lineage>
        <taxon>Bacteria</taxon>
        <taxon>Pseudomonadati</taxon>
        <taxon>Planctomycetota</taxon>
        <taxon>Candidatus Uabimicrobiia</taxon>
        <taxon>Candidatus Uabimicrobiales</taxon>
        <taxon>Candidatus Uabimicrobiaceae</taxon>
        <taxon>Candidatus Uabimicrobium</taxon>
    </lineage>
</organism>
<evidence type="ECO:0008006" key="3">
    <source>
        <dbReference type="Google" id="ProtNLM"/>
    </source>
</evidence>
<proteinExistence type="predicted"/>
<dbReference type="EMBL" id="AP019860">
    <property type="protein sequence ID" value="BBM82489.1"/>
    <property type="molecule type" value="Genomic_DNA"/>
</dbReference>
<dbReference type="KEGG" id="uam:UABAM_00832"/>